<gene>
    <name evidence="6" type="primary">tiaS</name>
    <name evidence="10" type="ORF">ENP55_00500</name>
</gene>
<dbReference type="GO" id="GO:0016879">
    <property type="term" value="F:ligase activity, forming carbon-nitrogen bonds"/>
    <property type="evidence" value="ECO:0007669"/>
    <property type="project" value="UniProtKB-UniRule"/>
</dbReference>
<dbReference type="PANTHER" id="PTHR40705">
    <property type="entry name" value="TRNA(ILE2) 2-AGMATINYLCYTIDINE SYNTHETASE TIAS"/>
    <property type="match status" value="1"/>
</dbReference>
<evidence type="ECO:0000259" key="8">
    <source>
        <dbReference type="Pfam" id="PF22641"/>
    </source>
</evidence>
<reference evidence="10" key="1">
    <citation type="journal article" date="2020" name="mSystems">
        <title>Genome- and Community-Level Interaction Insights into Carbon Utilization and Element Cycling Functions of Hydrothermarchaeota in Hydrothermal Sediment.</title>
        <authorList>
            <person name="Zhou Z."/>
            <person name="Liu Y."/>
            <person name="Xu W."/>
            <person name="Pan J."/>
            <person name="Luo Z.H."/>
            <person name="Li M."/>
        </authorList>
    </citation>
    <scope>NUCLEOTIDE SEQUENCE [LARGE SCALE GENOMIC DNA]</scope>
    <source>
        <strain evidence="10">SpSt-23</strain>
    </source>
</reference>
<evidence type="ECO:0000256" key="6">
    <source>
        <dbReference type="HAMAP-Rule" id="MF_01892"/>
    </source>
</evidence>
<dbReference type="GO" id="GO:0002101">
    <property type="term" value="P:tRNA wobble cytosine modification"/>
    <property type="evidence" value="ECO:0007669"/>
    <property type="project" value="UniProtKB-UniRule"/>
</dbReference>
<dbReference type="Gene3D" id="3.90.600.20">
    <property type="match status" value="1"/>
</dbReference>
<feature type="domain" description="TiaS FLD" evidence="7">
    <location>
        <begin position="146"/>
        <end position="261"/>
    </location>
</feature>
<evidence type="ECO:0000256" key="3">
    <source>
        <dbReference type="ARBA" id="ARBA00022694"/>
    </source>
</evidence>
<evidence type="ECO:0000256" key="1">
    <source>
        <dbReference type="ARBA" id="ARBA00022490"/>
    </source>
</evidence>
<dbReference type="AlphaFoldDB" id="A0A7C2FC53"/>
<proteinExistence type="inferred from homology"/>
<keyword evidence="1 6" id="KW-0963">Cytoplasm</keyword>
<evidence type="ECO:0000256" key="4">
    <source>
        <dbReference type="ARBA" id="ARBA00022741"/>
    </source>
</evidence>
<comment type="subcellular location">
    <subcellularLocation>
        <location evidence="6">Cytoplasm</location>
    </subcellularLocation>
</comment>
<comment type="function">
    <text evidence="6">ATP-dependent agmatine transferase that catalyzes the formation of 2-agmatinylcytidine (agm2C) at the wobble position (C34) of tRNA(Ile2), converting the codon specificity from AUG to AUA.</text>
</comment>
<feature type="domain" description="TiaS C-terminal zinc ribbon" evidence="9">
    <location>
        <begin position="365"/>
        <end position="395"/>
    </location>
</feature>
<keyword evidence="5 6" id="KW-0067">ATP-binding</keyword>
<dbReference type="InterPro" id="IPR013696">
    <property type="entry name" value="TiaS_FLD"/>
</dbReference>
<evidence type="ECO:0000256" key="5">
    <source>
        <dbReference type="ARBA" id="ARBA00022840"/>
    </source>
</evidence>
<dbReference type="GO" id="GO:0005524">
    <property type="term" value="F:ATP binding"/>
    <property type="evidence" value="ECO:0007669"/>
    <property type="project" value="UniProtKB-KW"/>
</dbReference>
<organism evidence="10">
    <name type="scientific">Thermosphaera aggregans</name>
    <dbReference type="NCBI Taxonomy" id="54254"/>
    <lineage>
        <taxon>Archaea</taxon>
        <taxon>Thermoproteota</taxon>
        <taxon>Thermoprotei</taxon>
        <taxon>Desulfurococcales</taxon>
        <taxon>Desulfurococcaceae</taxon>
        <taxon>Thermosphaera</taxon>
    </lineage>
</organism>
<dbReference type="Pfam" id="PF08489">
    <property type="entry name" value="TiaS_FLD"/>
    <property type="match status" value="1"/>
</dbReference>
<keyword evidence="3 6" id="KW-0819">tRNA processing</keyword>
<dbReference type="CDD" id="cd04482">
    <property type="entry name" value="RPA2_OBF_like"/>
    <property type="match status" value="1"/>
</dbReference>
<dbReference type="HAMAP" id="MF_01892">
    <property type="entry name" value="tRNA_Ile2_agm2C_synt"/>
    <property type="match status" value="1"/>
</dbReference>
<comment type="caution">
    <text evidence="10">The sequence shown here is derived from an EMBL/GenBank/DDBJ whole genome shotgun (WGS) entry which is preliminary data.</text>
</comment>
<dbReference type="InterPro" id="IPR053870">
    <property type="entry name" value="TiaS-like_TCKD"/>
</dbReference>
<accession>A0A7C2FC53</accession>
<comment type="catalytic activity">
    <reaction evidence="6">
        <text>cytidine(34) in tRNA(Ile2) + agmatine + ATP + H2O = 2-agmatinylcytidine(34) in tRNA(Ile2) + AMP + 2 phosphate + 2 H(+)</text>
        <dbReference type="Rhea" id="RHEA:43608"/>
        <dbReference type="Rhea" id="RHEA-COMP:10625"/>
        <dbReference type="Rhea" id="RHEA-COMP:10626"/>
        <dbReference type="ChEBI" id="CHEBI:15377"/>
        <dbReference type="ChEBI" id="CHEBI:15378"/>
        <dbReference type="ChEBI" id="CHEBI:30616"/>
        <dbReference type="ChEBI" id="CHEBI:43474"/>
        <dbReference type="ChEBI" id="CHEBI:58145"/>
        <dbReference type="ChEBI" id="CHEBI:82748"/>
        <dbReference type="ChEBI" id="CHEBI:83545"/>
        <dbReference type="ChEBI" id="CHEBI:456215"/>
        <dbReference type="EC" id="6.3.4.22"/>
    </reaction>
</comment>
<dbReference type="GO" id="GO:0005737">
    <property type="term" value="C:cytoplasm"/>
    <property type="evidence" value="ECO:0007669"/>
    <property type="project" value="UniProtKB-SubCell"/>
</dbReference>
<name>A0A7C2FC53_9CREN</name>
<dbReference type="EC" id="6.3.4.22" evidence="6"/>
<dbReference type="Gene3D" id="2.40.50.1010">
    <property type="match status" value="1"/>
</dbReference>
<dbReference type="InterPro" id="IPR024913">
    <property type="entry name" value="tRNA_Ile2__agm2C_synt"/>
</dbReference>
<dbReference type="Gene3D" id="3.30.70.2200">
    <property type="match status" value="1"/>
</dbReference>
<evidence type="ECO:0000313" key="10">
    <source>
        <dbReference type="EMBL" id="HEF86798.1"/>
    </source>
</evidence>
<dbReference type="InterPro" id="IPR055394">
    <property type="entry name" value="Zn_ribbon_TiaS"/>
</dbReference>
<dbReference type="EMBL" id="DSJT01000003">
    <property type="protein sequence ID" value="HEF86798.1"/>
    <property type="molecule type" value="Genomic_DNA"/>
</dbReference>
<comment type="similarity">
    <text evidence="6">Belongs to the TiaS family.</text>
</comment>
<evidence type="ECO:0000256" key="2">
    <source>
        <dbReference type="ARBA" id="ARBA00022598"/>
    </source>
</evidence>
<keyword evidence="4 6" id="KW-0547">Nucleotide-binding</keyword>
<dbReference type="Pfam" id="PF23783">
    <property type="entry name" value="Zn_ribbon_TiaS"/>
    <property type="match status" value="1"/>
</dbReference>
<feature type="domain" description="TiaS-like TCKD" evidence="8">
    <location>
        <begin position="10"/>
        <end position="96"/>
    </location>
</feature>
<evidence type="ECO:0000259" key="7">
    <source>
        <dbReference type="Pfam" id="PF08489"/>
    </source>
</evidence>
<sequence length="447" mass="50116">MTKPAVIFHIGIDDVDSPAGGCTTHLALLMLKELLNHGITLVDYPNLVRLNPGVPWKTRGNGAVALRLATTMELDEIYKIVGSVFEKYVEEYENPKHQPCLLIVKGDITHKIALLARRALYDIIPPDLALKALEGTPHILKCFNKGRGVVGALGAVGNTMTSEDYTFELIAYRKIENLSKDRCVDKESVKVMNQVYGNETILNYDPVEDRVLITPRGPDPVLLGIRGETPSTLIKAYKMLKLCEEPDFAAIFRTNQHTDPHIRVAETICEAHPYMCLRLRGTVSTKPFRTVGGHVFFKVCNDRCCIDVGVYEPTKWFRDIAELLIPGDVVEVQGCVRPPSATHGLTLNLEKLHIISLKPMIVYENPLCPVCGKRLTSAGKGKGFKCRNCGFKSKDIARKTRILERGLSEGWYQPPYSAFKHVMKPLERVGREKRVFHYTFIETVFVA</sequence>
<dbReference type="Pfam" id="PF22641">
    <property type="entry name" value="TiaS_TCKD"/>
    <property type="match status" value="1"/>
</dbReference>
<protein>
    <recommendedName>
        <fullName evidence="6">tRNA(Ile2) 2-agmatinylcytidine synthetase TiaS</fullName>
        <shortName evidence="6">tRNA(Ile2)-agm2C synthetase</shortName>
        <ecNumber evidence="6">6.3.4.22</ecNumber>
    </recommendedName>
    <alternativeName>
        <fullName evidence="6">tRNA(Ile2) agmatidine synthetase</fullName>
    </alternativeName>
</protein>
<dbReference type="PANTHER" id="PTHR40705:SF2">
    <property type="entry name" value="DUF1743 DOMAIN-CONTAINING PROTEIN"/>
    <property type="match status" value="1"/>
</dbReference>
<evidence type="ECO:0000259" key="9">
    <source>
        <dbReference type="Pfam" id="PF23783"/>
    </source>
</evidence>
<keyword evidence="2 6" id="KW-0436">Ligase</keyword>